<protein>
    <submittedName>
        <fullName evidence="2">Uncharacterized protein</fullName>
    </submittedName>
</protein>
<dbReference type="EMBL" id="JAZHXI010000007">
    <property type="protein sequence ID" value="KAL2069888.1"/>
    <property type="molecule type" value="Genomic_DNA"/>
</dbReference>
<organism evidence="2 3">
    <name type="scientific">Oculimacula yallundae</name>
    <dbReference type="NCBI Taxonomy" id="86028"/>
    <lineage>
        <taxon>Eukaryota</taxon>
        <taxon>Fungi</taxon>
        <taxon>Dikarya</taxon>
        <taxon>Ascomycota</taxon>
        <taxon>Pezizomycotina</taxon>
        <taxon>Leotiomycetes</taxon>
        <taxon>Helotiales</taxon>
        <taxon>Ploettnerulaceae</taxon>
        <taxon>Oculimacula</taxon>
    </lineage>
</organism>
<keyword evidence="3" id="KW-1185">Reference proteome</keyword>
<feature type="compositionally biased region" description="Basic and acidic residues" evidence="1">
    <location>
        <begin position="1"/>
        <end position="25"/>
    </location>
</feature>
<sequence length="124" mass="13994">MRSDDDKDSRHVLEQGQAKHNDPPKQPDPSVMPCSAQLACFPIRTSRLVKQSQLRKQPTRFVEHIPVDQPSAAPAQTESDQNKSDQIRSNRNHPVKTSGRPLQSFQSRVKCNLTVITPTDDRRG</sequence>
<dbReference type="Proteomes" id="UP001595075">
    <property type="component" value="Unassembled WGS sequence"/>
</dbReference>
<comment type="caution">
    <text evidence="2">The sequence shown here is derived from an EMBL/GenBank/DDBJ whole genome shotgun (WGS) entry which is preliminary data.</text>
</comment>
<proteinExistence type="predicted"/>
<gene>
    <name evidence="2" type="ORF">VTL71DRAFT_14567</name>
</gene>
<reference evidence="2 3" key="1">
    <citation type="journal article" date="2024" name="Commun. Biol.">
        <title>Comparative genomic analysis of thermophilic fungi reveals convergent evolutionary adaptations and gene losses.</title>
        <authorList>
            <person name="Steindorff A.S."/>
            <person name="Aguilar-Pontes M.V."/>
            <person name="Robinson A.J."/>
            <person name="Andreopoulos B."/>
            <person name="LaButti K."/>
            <person name="Kuo A."/>
            <person name="Mondo S."/>
            <person name="Riley R."/>
            <person name="Otillar R."/>
            <person name="Haridas S."/>
            <person name="Lipzen A."/>
            <person name="Grimwood J."/>
            <person name="Schmutz J."/>
            <person name="Clum A."/>
            <person name="Reid I.D."/>
            <person name="Moisan M.C."/>
            <person name="Butler G."/>
            <person name="Nguyen T.T.M."/>
            <person name="Dewar K."/>
            <person name="Conant G."/>
            <person name="Drula E."/>
            <person name="Henrissat B."/>
            <person name="Hansel C."/>
            <person name="Singer S."/>
            <person name="Hutchinson M.I."/>
            <person name="de Vries R.P."/>
            <person name="Natvig D.O."/>
            <person name="Powell A.J."/>
            <person name="Tsang A."/>
            <person name="Grigoriev I.V."/>
        </authorList>
    </citation>
    <scope>NUCLEOTIDE SEQUENCE [LARGE SCALE GENOMIC DNA]</scope>
    <source>
        <strain evidence="2 3">CBS 494.80</strain>
    </source>
</reference>
<evidence type="ECO:0000313" key="2">
    <source>
        <dbReference type="EMBL" id="KAL2069888.1"/>
    </source>
</evidence>
<feature type="compositionally biased region" description="Polar residues" evidence="1">
    <location>
        <begin position="100"/>
        <end position="117"/>
    </location>
</feature>
<feature type="region of interest" description="Disordered" evidence="1">
    <location>
        <begin position="51"/>
        <end position="124"/>
    </location>
</feature>
<evidence type="ECO:0000256" key="1">
    <source>
        <dbReference type="SAM" id="MobiDB-lite"/>
    </source>
</evidence>
<accession>A0ABR4CIV1</accession>
<evidence type="ECO:0000313" key="3">
    <source>
        <dbReference type="Proteomes" id="UP001595075"/>
    </source>
</evidence>
<name>A0ABR4CIV1_9HELO</name>
<feature type="region of interest" description="Disordered" evidence="1">
    <location>
        <begin position="1"/>
        <end position="33"/>
    </location>
</feature>